<dbReference type="EMBL" id="JAPEUY010000005">
    <property type="protein sequence ID" value="KAJ4373357.1"/>
    <property type="molecule type" value="Genomic_DNA"/>
</dbReference>
<keyword evidence="4" id="KW-1185">Reference proteome</keyword>
<evidence type="ECO:0000313" key="4">
    <source>
        <dbReference type="Proteomes" id="UP001140560"/>
    </source>
</evidence>
<feature type="signal peptide" evidence="2">
    <location>
        <begin position="1"/>
        <end position="18"/>
    </location>
</feature>
<feature type="region of interest" description="Disordered" evidence="1">
    <location>
        <begin position="260"/>
        <end position="291"/>
    </location>
</feature>
<feature type="compositionally biased region" description="Low complexity" evidence="1">
    <location>
        <begin position="273"/>
        <end position="291"/>
    </location>
</feature>
<dbReference type="AlphaFoldDB" id="A0A9W8YC76"/>
<keyword evidence="2" id="KW-0732">Signal</keyword>
<proteinExistence type="predicted"/>
<comment type="caution">
    <text evidence="3">The sequence shown here is derived from an EMBL/GenBank/DDBJ whole genome shotgun (WGS) entry which is preliminary data.</text>
</comment>
<name>A0A9W8YC76_9PLEO</name>
<dbReference type="Proteomes" id="UP001140560">
    <property type="component" value="Unassembled WGS sequence"/>
</dbReference>
<gene>
    <name evidence="3" type="ORF">N0V83_003652</name>
</gene>
<sequence length="291" mass="30687">MSFKTFATLALATGLAAAKPINAPEALPGYTKRSNNNIFGNGFNGAVVNGFSGNGFNFADGFNNFNQQQQVIQIQEQNLQISNNGFQQQVVQQVQETLVVDQVNNGFNNNLNDLFRKSNLQNQFQDVSTVMLVVQEIQVAVDDGRGNAFQQQIFAQSAVVANRGAQQTQTVMIFDSRTLIAQDILGNNAFQNIGQFGGVAGATGGLNAALPTKTAGIQLFGAKPTWSSVANDPAATLGGIWQAALQDLQAGSNDGQDMQLNEQAAQQEKEALDAAAAAQESQAAGNATAAA</sequence>
<protein>
    <submittedName>
        <fullName evidence="3">Uncharacterized protein</fullName>
    </submittedName>
</protein>
<accession>A0A9W8YC76</accession>
<evidence type="ECO:0000313" key="3">
    <source>
        <dbReference type="EMBL" id="KAJ4373357.1"/>
    </source>
</evidence>
<evidence type="ECO:0000256" key="2">
    <source>
        <dbReference type="SAM" id="SignalP"/>
    </source>
</evidence>
<feature type="chain" id="PRO_5040949033" evidence="2">
    <location>
        <begin position="19"/>
        <end position="291"/>
    </location>
</feature>
<dbReference type="OrthoDB" id="3933243at2759"/>
<organism evidence="3 4">
    <name type="scientific">Neocucurbitaria cava</name>
    <dbReference type="NCBI Taxonomy" id="798079"/>
    <lineage>
        <taxon>Eukaryota</taxon>
        <taxon>Fungi</taxon>
        <taxon>Dikarya</taxon>
        <taxon>Ascomycota</taxon>
        <taxon>Pezizomycotina</taxon>
        <taxon>Dothideomycetes</taxon>
        <taxon>Pleosporomycetidae</taxon>
        <taxon>Pleosporales</taxon>
        <taxon>Pleosporineae</taxon>
        <taxon>Cucurbitariaceae</taxon>
        <taxon>Neocucurbitaria</taxon>
    </lineage>
</organism>
<reference evidence="3" key="1">
    <citation type="submission" date="2022-10" db="EMBL/GenBank/DDBJ databases">
        <title>Tapping the CABI collections for fungal endophytes: first genome assemblies for Collariella, Neodidymelliopsis, Ascochyta clinopodiicola, Didymella pomorum, Didymosphaeria variabile, Neocosmospora piperis and Neocucurbitaria cava.</title>
        <authorList>
            <person name="Hill R."/>
        </authorList>
    </citation>
    <scope>NUCLEOTIDE SEQUENCE</scope>
    <source>
        <strain evidence="3">IMI 356814</strain>
    </source>
</reference>
<evidence type="ECO:0000256" key="1">
    <source>
        <dbReference type="SAM" id="MobiDB-lite"/>
    </source>
</evidence>